<dbReference type="InterPro" id="IPR050789">
    <property type="entry name" value="Diverse_Enzym_Activities"/>
</dbReference>
<dbReference type="InterPro" id="IPR012338">
    <property type="entry name" value="Beta-lactam/transpept-like"/>
</dbReference>
<dbReference type="OrthoDB" id="428260at2759"/>
<dbReference type="SUPFAM" id="SSF56601">
    <property type="entry name" value="beta-lactamase/transpeptidase-like"/>
    <property type="match status" value="1"/>
</dbReference>
<gene>
    <name evidence="4" type="ORF">FIBSPDRAFT_859172</name>
</gene>
<dbReference type="Gene3D" id="3.40.710.10">
    <property type="entry name" value="DD-peptidase/beta-lactamase superfamily"/>
    <property type="match status" value="1"/>
</dbReference>
<feature type="domain" description="Beta-lactamase-related" evidence="3">
    <location>
        <begin position="19"/>
        <end position="386"/>
    </location>
</feature>
<protein>
    <submittedName>
        <fullName evidence="4">Beta-lactamase/transpeptidase-like protein</fullName>
    </submittedName>
</protein>
<accession>A0A166L8X8</accession>
<dbReference type="PANTHER" id="PTHR43283">
    <property type="entry name" value="BETA-LACTAMASE-RELATED"/>
    <property type="match status" value="1"/>
</dbReference>
<evidence type="ECO:0000313" key="4">
    <source>
        <dbReference type="EMBL" id="KZP22700.1"/>
    </source>
</evidence>
<dbReference type="AlphaFoldDB" id="A0A166L8X8"/>
<dbReference type="GO" id="GO:0016787">
    <property type="term" value="F:hydrolase activity"/>
    <property type="evidence" value="ECO:0007669"/>
    <property type="project" value="UniProtKB-KW"/>
</dbReference>
<dbReference type="InterPro" id="IPR001466">
    <property type="entry name" value="Beta-lactam-related"/>
</dbReference>
<evidence type="ECO:0000256" key="2">
    <source>
        <dbReference type="ARBA" id="ARBA00022801"/>
    </source>
</evidence>
<proteinExistence type="inferred from homology"/>
<dbReference type="EMBL" id="KV417537">
    <property type="protein sequence ID" value="KZP22700.1"/>
    <property type="molecule type" value="Genomic_DNA"/>
</dbReference>
<keyword evidence="2" id="KW-0378">Hydrolase</keyword>
<name>A0A166L8X8_9AGAM</name>
<dbReference type="PANTHER" id="PTHR43283:SF17">
    <property type="entry name" value="(LOVD), PUTATIVE (AFU_ORTHOLOGUE AFUA_5G00920)-RELATED"/>
    <property type="match status" value="1"/>
</dbReference>
<dbReference type="Pfam" id="PF00144">
    <property type="entry name" value="Beta-lactamase"/>
    <property type="match status" value="1"/>
</dbReference>
<dbReference type="STRING" id="436010.A0A166L8X8"/>
<sequence>MRTSQLHEEEVVHTAAIENKVIPGAVLVATNKAGTLSYAKAFGQTGVSPDAKPLTLDSTFWLASTSKLLTTIAALQCVERGLFSLDSPDDIARLLPELAAPEILTGFDAEGKPVTAPAKNRITLRQLLTHSAGMTYEFMDPLLSAWRKTPEGSRTHDDAFMGAYLMPLVYEPGTSWRYGVGIDWAGKLVERANGGVALEAYMQQYIWGPLGMQDITFHLEKNKRVAQRRVEMTSRVSDSELLVLDTEKNVFAPEVVSYASGGGGLWGSASDYLKVLTSILRDDGKLLGSETVAEMFKPQLSPASKGDWMMFLKTPAGNSGFTGNVPMGMELSWGIGGFRSLEDMPGGRRKKGSLAWGGLPNLFWWIDPEAGVAGLYASQIVPTGDKKSTDLFATFEKDVYEQARAL</sequence>
<keyword evidence="5" id="KW-1185">Reference proteome</keyword>
<reference evidence="4 5" key="1">
    <citation type="journal article" date="2016" name="Mol. Biol. Evol.">
        <title>Comparative Genomics of Early-Diverging Mushroom-Forming Fungi Provides Insights into the Origins of Lignocellulose Decay Capabilities.</title>
        <authorList>
            <person name="Nagy L.G."/>
            <person name="Riley R."/>
            <person name="Tritt A."/>
            <person name="Adam C."/>
            <person name="Daum C."/>
            <person name="Floudas D."/>
            <person name="Sun H."/>
            <person name="Yadav J.S."/>
            <person name="Pangilinan J."/>
            <person name="Larsson K.H."/>
            <person name="Matsuura K."/>
            <person name="Barry K."/>
            <person name="Labutti K."/>
            <person name="Kuo R."/>
            <person name="Ohm R.A."/>
            <person name="Bhattacharya S.S."/>
            <person name="Shirouzu T."/>
            <person name="Yoshinaga Y."/>
            <person name="Martin F.M."/>
            <person name="Grigoriev I.V."/>
            <person name="Hibbett D.S."/>
        </authorList>
    </citation>
    <scope>NUCLEOTIDE SEQUENCE [LARGE SCALE GENOMIC DNA]</scope>
    <source>
        <strain evidence="4 5">CBS 109695</strain>
    </source>
</reference>
<comment type="similarity">
    <text evidence="1">Belongs to the class-A beta-lactamase family.</text>
</comment>
<evidence type="ECO:0000313" key="5">
    <source>
        <dbReference type="Proteomes" id="UP000076532"/>
    </source>
</evidence>
<evidence type="ECO:0000259" key="3">
    <source>
        <dbReference type="Pfam" id="PF00144"/>
    </source>
</evidence>
<evidence type="ECO:0000256" key="1">
    <source>
        <dbReference type="ARBA" id="ARBA00009009"/>
    </source>
</evidence>
<dbReference type="Proteomes" id="UP000076532">
    <property type="component" value="Unassembled WGS sequence"/>
</dbReference>
<organism evidence="4 5">
    <name type="scientific">Athelia psychrophila</name>
    <dbReference type="NCBI Taxonomy" id="1759441"/>
    <lineage>
        <taxon>Eukaryota</taxon>
        <taxon>Fungi</taxon>
        <taxon>Dikarya</taxon>
        <taxon>Basidiomycota</taxon>
        <taxon>Agaricomycotina</taxon>
        <taxon>Agaricomycetes</taxon>
        <taxon>Agaricomycetidae</taxon>
        <taxon>Atheliales</taxon>
        <taxon>Atheliaceae</taxon>
        <taxon>Athelia</taxon>
    </lineage>
</organism>